<evidence type="ECO:0000259" key="3">
    <source>
        <dbReference type="Pfam" id="PF20434"/>
    </source>
</evidence>
<dbReference type="Gene3D" id="3.40.50.1820">
    <property type="entry name" value="alpha/beta hydrolase"/>
    <property type="match status" value="1"/>
</dbReference>
<dbReference type="GO" id="GO:0016787">
    <property type="term" value="F:hydrolase activity"/>
    <property type="evidence" value="ECO:0007669"/>
    <property type="project" value="UniProtKB-KW"/>
</dbReference>
<dbReference type="PANTHER" id="PTHR48081">
    <property type="entry name" value="AB HYDROLASE SUPERFAMILY PROTEIN C4A8.06C"/>
    <property type="match status" value="1"/>
</dbReference>
<dbReference type="InterPro" id="IPR029058">
    <property type="entry name" value="AB_hydrolase_fold"/>
</dbReference>
<comment type="caution">
    <text evidence="4">The sequence shown here is derived from an EMBL/GenBank/DDBJ whole genome shotgun (WGS) entry which is preliminary data.</text>
</comment>
<keyword evidence="1" id="KW-0378">Hydrolase</keyword>
<proteinExistence type="predicted"/>
<sequence>MWGEYKQSTQKAVYCQDLVRLTQQGYTIVCTDYRLASQSVFPACIHDCKAVIRFLKANAAVFHIDPQRIGVLGNSAGAHLAAMVALSSDHPELEGEVGGNLEQSSSLKAACLFYTPADLEQSLRDAVAALNGPDRDLSSTEIENIGDDRDRFIPALIVGYTGKGRSLQSLEEVMERNDPSDPDWRYIELTRRCSPIHYASANNPPVCLLHGGNDRVVPLSQSLRLYQALIDAGADATFVSYSLGGHGPSLGPGVDRFAYQFLMDRL</sequence>
<accession>A0A4V2QB40</accession>
<feature type="domain" description="BD-FAE-like" evidence="3">
    <location>
        <begin position="7"/>
        <end position="124"/>
    </location>
</feature>
<feature type="domain" description="Peptidase S9 prolyl oligopeptidase catalytic" evidence="2">
    <location>
        <begin position="186"/>
        <end position="247"/>
    </location>
</feature>
<dbReference type="Proteomes" id="UP000295184">
    <property type="component" value="Unassembled WGS sequence"/>
</dbReference>
<name>A0A4V2QB40_9FIRM</name>
<dbReference type="AlphaFoldDB" id="A0A4V2QB40"/>
<reference evidence="4 5" key="1">
    <citation type="submission" date="2019-03" db="EMBL/GenBank/DDBJ databases">
        <title>Genomic Encyclopedia of Type Strains, Phase IV (KMG-IV): sequencing the most valuable type-strain genomes for metagenomic binning, comparative biology and taxonomic classification.</title>
        <authorList>
            <person name="Goeker M."/>
        </authorList>
    </citation>
    <scope>NUCLEOTIDE SEQUENCE [LARGE SCALE GENOMIC DNA]</scope>
    <source>
        <strain evidence="4 5">DSM 100451</strain>
    </source>
</reference>
<evidence type="ECO:0000313" key="4">
    <source>
        <dbReference type="EMBL" id="TCL54942.1"/>
    </source>
</evidence>
<evidence type="ECO:0000313" key="5">
    <source>
        <dbReference type="Proteomes" id="UP000295184"/>
    </source>
</evidence>
<dbReference type="Pfam" id="PF20434">
    <property type="entry name" value="BD-FAE"/>
    <property type="match status" value="1"/>
</dbReference>
<evidence type="ECO:0000256" key="1">
    <source>
        <dbReference type="ARBA" id="ARBA00022801"/>
    </source>
</evidence>
<dbReference type="PANTHER" id="PTHR48081:SF13">
    <property type="entry name" value="ALPHA_BETA HYDROLASE"/>
    <property type="match status" value="1"/>
</dbReference>
<dbReference type="EMBL" id="SLUM01000019">
    <property type="protein sequence ID" value="TCL54942.1"/>
    <property type="molecule type" value="Genomic_DNA"/>
</dbReference>
<dbReference type="InterPro" id="IPR050300">
    <property type="entry name" value="GDXG_lipolytic_enzyme"/>
</dbReference>
<gene>
    <name evidence="4" type="ORF">EDD77_11967</name>
</gene>
<dbReference type="STRING" id="1650663.GCA_001486665_02014"/>
<dbReference type="InterPro" id="IPR001375">
    <property type="entry name" value="Peptidase_S9_cat"/>
</dbReference>
<dbReference type="Pfam" id="PF00326">
    <property type="entry name" value="Peptidase_S9"/>
    <property type="match status" value="1"/>
</dbReference>
<organism evidence="4 5">
    <name type="scientific">Allofournierella massiliensis</name>
    <dbReference type="NCBI Taxonomy" id="1650663"/>
    <lineage>
        <taxon>Bacteria</taxon>
        <taxon>Bacillati</taxon>
        <taxon>Bacillota</taxon>
        <taxon>Clostridia</taxon>
        <taxon>Eubacteriales</taxon>
        <taxon>Oscillospiraceae</taxon>
        <taxon>Allofournierella</taxon>
    </lineage>
</organism>
<dbReference type="InterPro" id="IPR049492">
    <property type="entry name" value="BD-FAE-like_dom"/>
</dbReference>
<evidence type="ECO:0000259" key="2">
    <source>
        <dbReference type="Pfam" id="PF00326"/>
    </source>
</evidence>
<protein>
    <submittedName>
        <fullName evidence="4">Prolyl oligopeptidase family protein</fullName>
    </submittedName>
</protein>
<dbReference type="SUPFAM" id="SSF53474">
    <property type="entry name" value="alpha/beta-Hydrolases"/>
    <property type="match status" value="1"/>
</dbReference>